<proteinExistence type="predicted"/>
<dbReference type="EMBL" id="LNQE01001144">
    <property type="protein sequence ID" value="KUG20776.1"/>
    <property type="molecule type" value="Genomic_DNA"/>
</dbReference>
<protein>
    <submittedName>
        <fullName evidence="2">Uncharacterized protein</fullName>
    </submittedName>
</protein>
<evidence type="ECO:0000313" key="2">
    <source>
        <dbReference type="EMBL" id="KUG20776.1"/>
    </source>
</evidence>
<gene>
    <name evidence="2" type="ORF">ASZ90_009485</name>
</gene>
<organism evidence="2">
    <name type="scientific">hydrocarbon metagenome</name>
    <dbReference type="NCBI Taxonomy" id="938273"/>
    <lineage>
        <taxon>unclassified sequences</taxon>
        <taxon>metagenomes</taxon>
        <taxon>ecological metagenomes</taxon>
    </lineage>
</organism>
<evidence type="ECO:0000256" key="1">
    <source>
        <dbReference type="SAM" id="MobiDB-lite"/>
    </source>
</evidence>
<reference evidence="2" key="1">
    <citation type="journal article" date="2015" name="Proc. Natl. Acad. Sci. U.S.A.">
        <title>Networks of energetic and metabolic interactions define dynamics in microbial communities.</title>
        <authorList>
            <person name="Embree M."/>
            <person name="Liu J.K."/>
            <person name="Al-Bassam M.M."/>
            <person name="Zengler K."/>
        </authorList>
    </citation>
    <scope>NUCLEOTIDE SEQUENCE</scope>
</reference>
<name>A0A0W8FIR3_9ZZZZ</name>
<sequence>MVRVAECPDGKRIQGLFSQEFAGSNPVSQSSSTTDFASAAKQSA</sequence>
<dbReference type="AlphaFoldDB" id="A0A0W8FIR3"/>
<feature type="region of interest" description="Disordered" evidence="1">
    <location>
        <begin position="22"/>
        <end position="44"/>
    </location>
</feature>
<accession>A0A0W8FIR3</accession>
<comment type="caution">
    <text evidence="2">The sequence shown here is derived from an EMBL/GenBank/DDBJ whole genome shotgun (WGS) entry which is preliminary data.</text>
</comment>